<name>A0A263D3Q9_9PSEU</name>
<evidence type="ECO:0000313" key="2">
    <source>
        <dbReference type="EMBL" id="OZM72718.1"/>
    </source>
</evidence>
<keyword evidence="1" id="KW-0812">Transmembrane</keyword>
<comment type="caution">
    <text evidence="2">The sequence shown here is derived from an EMBL/GenBank/DDBJ whole genome shotgun (WGS) entry which is preliminary data.</text>
</comment>
<keyword evidence="3" id="KW-1185">Reference proteome</keyword>
<dbReference type="Proteomes" id="UP000242444">
    <property type="component" value="Unassembled WGS sequence"/>
</dbReference>
<evidence type="ECO:0000256" key="1">
    <source>
        <dbReference type="SAM" id="Phobius"/>
    </source>
</evidence>
<dbReference type="InParanoid" id="A0A263D3Q9"/>
<organism evidence="2 3">
    <name type="scientific">Amycolatopsis antarctica</name>
    <dbReference type="NCBI Taxonomy" id="1854586"/>
    <lineage>
        <taxon>Bacteria</taxon>
        <taxon>Bacillati</taxon>
        <taxon>Actinomycetota</taxon>
        <taxon>Actinomycetes</taxon>
        <taxon>Pseudonocardiales</taxon>
        <taxon>Pseudonocardiaceae</taxon>
        <taxon>Amycolatopsis</taxon>
    </lineage>
</organism>
<dbReference type="AlphaFoldDB" id="A0A263D3Q9"/>
<keyword evidence="1" id="KW-0472">Membrane</keyword>
<keyword evidence="1" id="KW-1133">Transmembrane helix</keyword>
<evidence type="ECO:0000313" key="3">
    <source>
        <dbReference type="Proteomes" id="UP000242444"/>
    </source>
</evidence>
<reference evidence="2 3" key="1">
    <citation type="submission" date="2017-07" db="EMBL/GenBank/DDBJ databases">
        <title>Amycolatopsis antarcticus sp. nov., isolated from the surface of an Antarcticus brown macroalga.</title>
        <authorList>
            <person name="Wang J."/>
            <person name="Leiva S."/>
            <person name="Huang J."/>
            <person name="Huang Y."/>
        </authorList>
    </citation>
    <scope>NUCLEOTIDE SEQUENCE [LARGE SCALE GENOMIC DNA]</scope>
    <source>
        <strain evidence="2 3">AU-G6</strain>
    </source>
</reference>
<dbReference type="EMBL" id="NKYE01000007">
    <property type="protein sequence ID" value="OZM72718.1"/>
    <property type="molecule type" value="Genomic_DNA"/>
</dbReference>
<sequence length="131" mass="13996">MDDAVVPFGNVLLFAAVALAPTVAFWVLLRIPRTADWMGSLRRRGLKPAGPPIERLAADLRRVRRSMTALPPGAPAVRRNATGQAYDALLGQACDAVGIGHELDGVPSHGVERELERLRVEGALRAAGLTI</sequence>
<gene>
    <name evidence="2" type="ORF">CFN78_13925</name>
</gene>
<dbReference type="RefSeq" id="WP_094863195.1">
    <property type="nucleotide sequence ID" value="NZ_NKYE01000007.1"/>
</dbReference>
<accession>A0A263D3Q9</accession>
<dbReference type="OrthoDB" id="5198389at2"/>
<proteinExistence type="predicted"/>
<feature type="transmembrane region" description="Helical" evidence="1">
    <location>
        <begin position="6"/>
        <end position="29"/>
    </location>
</feature>
<protein>
    <submittedName>
        <fullName evidence="2">Uncharacterized protein</fullName>
    </submittedName>
</protein>